<dbReference type="EC" id="5.6.1.1" evidence="7"/>
<dbReference type="InterPro" id="IPR050304">
    <property type="entry name" value="MT-severing_AAA_ATPase"/>
</dbReference>
<keyword evidence="5" id="KW-0413">Isomerase</keyword>
<comment type="catalytic activity">
    <reaction evidence="6">
        <text>n ATP + n H2O + a microtubule = n ADP + n phosphate + (n+1) alpha/beta tubulin heterodimers.</text>
        <dbReference type="EC" id="5.6.1.1"/>
    </reaction>
</comment>
<proteinExistence type="inferred from homology"/>
<dbReference type="Gene3D" id="1.10.8.60">
    <property type="match status" value="1"/>
</dbReference>
<dbReference type="Pfam" id="PF17862">
    <property type="entry name" value="AAA_lid_3"/>
    <property type="match status" value="1"/>
</dbReference>
<dbReference type="GO" id="GO:0005874">
    <property type="term" value="C:microtubule"/>
    <property type="evidence" value="ECO:0007669"/>
    <property type="project" value="UniProtKB-KW"/>
</dbReference>
<keyword evidence="3 8" id="KW-0547">Nucleotide-binding</keyword>
<dbReference type="PANTHER" id="PTHR23074:SF86">
    <property type="entry name" value="SPASTIN"/>
    <property type="match status" value="1"/>
</dbReference>
<evidence type="ECO:0000256" key="7">
    <source>
        <dbReference type="ARBA" id="ARBA00038871"/>
    </source>
</evidence>
<evidence type="ECO:0000256" key="2">
    <source>
        <dbReference type="ARBA" id="ARBA00022701"/>
    </source>
</evidence>
<dbReference type="FunFam" id="3.40.50.300:FF:000093">
    <property type="entry name" value="Fidgetin-like 1"/>
    <property type="match status" value="1"/>
</dbReference>
<dbReference type="Pfam" id="PF00004">
    <property type="entry name" value="AAA"/>
    <property type="match status" value="1"/>
</dbReference>
<feature type="compositionally biased region" description="Low complexity" evidence="9">
    <location>
        <begin position="53"/>
        <end position="64"/>
    </location>
</feature>
<name>A0AAD5XD30_9FUNG</name>
<evidence type="ECO:0000256" key="1">
    <source>
        <dbReference type="ARBA" id="ARBA00006914"/>
    </source>
</evidence>
<evidence type="ECO:0000259" key="10">
    <source>
        <dbReference type="SMART" id="SM00382"/>
    </source>
</evidence>
<evidence type="ECO:0000256" key="9">
    <source>
        <dbReference type="SAM" id="MobiDB-lite"/>
    </source>
</evidence>
<dbReference type="Proteomes" id="UP001211907">
    <property type="component" value="Unassembled WGS sequence"/>
</dbReference>
<dbReference type="PANTHER" id="PTHR23074">
    <property type="entry name" value="AAA DOMAIN-CONTAINING"/>
    <property type="match status" value="1"/>
</dbReference>
<evidence type="ECO:0000256" key="6">
    <source>
        <dbReference type="ARBA" id="ARBA00036378"/>
    </source>
</evidence>
<dbReference type="GO" id="GO:0016887">
    <property type="term" value="F:ATP hydrolysis activity"/>
    <property type="evidence" value="ECO:0007669"/>
    <property type="project" value="InterPro"/>
</dbReference>
<evidence type="ECO:0000256" key="4">
    <source>
        <dbReference type="ARBA" id="ARBA00022840"/>
    </source>
</evidence>
<dbReference type="InterPro" id="IPR003960">
    <property type="entry name" value="ATPase_AAA_CS"/>
</dbReference>
<evidence type="ECO:0000256" key="3">
    <source>
        <dbReference type="ARBA" id="ARBA00022741"/>
    </source>
</evidence>
<dbReference type="GO" id="GO:0005524">
    <property type="term" value="F:ATP binding"/>
    <property type="evidence" value="ECO:0007669"/>
    <property type="project" value="UniProtKB-KW"/>
</dbReference>
<dbReference type="AlphaFoldDB" id="A0AAD5XD30"/>
<dbReference type="FunFam" id="1.10.8.60:FF:000022">
    <property type="entry name" value="Fidgetin like 1"/>
    <property type="match status" value="1"/>
</dbReference>
<keyword evidence="4 8" id="KW-0067">ATP-binding</keyword>
<evidence type="ECO:0000313" key="11">
    <source>
        <dbReference type="EMBL" id="KAJ3095855.1"/>
    </source>
</evidence>
<evidence type="ECO:0000256" key="8">
    <source>
        <dbReference type="RuleBase" id="RU003651"/>
    </source>
</evidence>
<evidence type="ECO:0000256" key="5">
    <source>
        <dbReference type="ARBA" id="ARBA00023235"/>
    </source>
</evidence>
<reference evidence="11" key="1">
    <citation type="submission" date="2020-05" db="EMBL/GenBank/DDBJ databases">
        <title>Phylogenomic resolution of chytrid fungi.</title>
        <authorList>
            <person name="Stajich J.E."/>
            <person name="Amses K."/>
            <person name="Simmons R."/>
            <person name="Seto K."/>
            <person name="Myers J."/>
            <person name="Bonds A."/>
            <person name="Quandt C.A."/>
            <person name="Barry K."/>
            <person name="Liu P."/>
            <person name="Grigoriev I."/>
            <person name="Longcore J.E."/>
            <person name="James T.Y."/>
        </authorList>
    </citation>
    <scope>NUCLEOTIDE SEQUENCE</scope>
    <source>
        <strain evidence="11">JEL0513</strain>
    </source>
</reference>
<evidence type="ECO:0000313" key="12">
    <source>
        <dbReference type="Proteomes" id="UP001211907"/>
    </source>
</evidence>
<comment type="similarity">
    <text evidence="1 8">Belongs to the AAA ATPase family.</text>
</comment>
<keyword evidence="2" id="KW-0493">Microtubule</keyword>
<dbReference type="EMBL" id="JADGJH010002657">
    <property type="protein sequence ID" value="KAJ3095855.1"/>
    <property type="molecule type" value="Genomic_DNA"/>
</dbReference>
<dbReference type="InterPro" id="IPR027417">
    <property type="entry name" value="P-loop_NTPase"/>
</dbReference>
<dbReference type="InterPro" id="IPR041569">
    <property type="entry name" value="AAA_lid_3"/>
</dbReference>
<gene>
    <name evidence="11" type="ORF">HK100_005710</name>
</gene>
<feature type="region of interest" description="Disordered" evidence="9">
    <location>
        <begin position="41"/>
        <end position="82"/>
    </location>
</feature>
<feature type="domain" description="AAA+ ATPase" evidence="10">
    <location>
        <begin position="153"/>
        <end position="290"/>
    </location>
</feature>
<organism evidence="11 12">
    <name type="scientific">Physocladia obscura</name>
    <dbReference type="NCBI Taxonomy" id="109957"/>
    <lineage>
        <taxon>Eukaryota</taxon>
        <taxon>Fungi</taxon>
        <taxon>Fungi incertae sedis</taxon>
        <taxon>Chytridiomycota</taxon>
        <taxon>Chytridiomycota incertae sedis</taxon>
        <taxon>Chytridiomycetes</taxon>
        <taxon>Chytridiales</taxon>
        <taxon>Chytriomycetaceae</taxon>
        <taxon>Physocladia</taxon>
    </lineage>
</organism>
<dbReference type="PROSITE" id="PS00674">
    <property type="entry name" value="AAA"/>
    <property type="match status" value="1"/>
</dbReference>
<dbReference type="Gene3D" id="3.40.50.300">
    <property type="entry name" value="P-loop containing nucleotide triphosphate hydrolases"/>
    <property type="match status" value="1"/>
</dbReference>
<dbReference type="SUPFAM" id="SSF52540">
    <property type="entry name" value="P-loop containing nucleoside triphosphate hydrolases"/>
    <property type="match status" value="1"/>
</dbReference>
<dbReference type="InterPro" id="IPR003593">
    <property type="entry name" value="AAA+_ATPase"/>
</dbReference>
<protein>
    <recommendedName>
        <fullName evidence="7">microtubule-severing ATPase</fullName>
        <ecNumber evidence="7">5.6.1.1</ecNumber>
    </recommendedName>
</protein>
<accession>A0AAD5XD30</accession>
<keyword evidence="12" id="KW-1185">Reference proteome</keyword>
<dbReference type="InterPro" id="IPR003959">
    <property type="entry name" value="ATPase_AAA_core"/>
</dbReference>
<comment type="caution">
    <text evidence="11">The sequence shown here is derived from an EMBL/GenBank/DDBJ whole genome shotgun (WGS) entry which is preliminary data.</text>
</comment>
<dbReference type="SMART" id="SM00382">
    <property type="entry name" value="AAA"/>
    <property type="match status" value="1"/>
</dbReference>
<dbReference type="GO" id="GO:0008568">
    <property type="term" value="F:microtubule severing ATPase activity"/>
    <property type="evidence" value="ECO:0007669"/>
    <property type="project" value="UniProtKB-EC"/>
</dbReference>
<sequence length="395" mass="42852">MRANLEMVEARVAELLNKAAAAKEARIAAATSKTAVVSTISAGRRSRNGTFDSSKTTSSVSTVKAPTPVKRKSNEPDPSLDPAMANRILSDVVVNTSSVTWNDIGNCYLHKSKYNCCNSQRTTVGLESAKQALREIVILPTLRPELFTGLRSPARGVLLFGPPGTGKTMLAKAVAHESKATFFSISASSLTSKFVGEGEKMVRTLFAVARKSAPSVIFIDEIDSILTERSESEHEASRRLKTEFLLQFDGLTTNAEDDRLLVMGATNRPQELDEAALRRLVKRIYIPLPEASTRSSLLVHLLDGQRRALSDNDFAKLVKLTDGYSGSDITALAREASLGPIRALGNEFESKPLEEVRPIQYSDFASAVAVIRPSVSKSSLGAFEDWNKEYGTAGI</sequence>